<keyword evidence="2" id="KW-1185">Reference proteome</keyword>
<comment type="caution">
    <text evidence="1">The sequence shown here is derived from an EMBL/GenBank/DDBJ whole genome shotgun (WGS) entry which is preliminary data.</text>
</comment>
<evidence type="ECO:0000313" key="1">
    <source>
        <dbReference type="EMBL" id="PIK36093.1"/>
    </source>
</evidence>
<dbReference type="EMBL" id="MRZV01001745">
    <property type="protein sequence ID" value="PIK36093.1"/>
    <property type="molecule type" value="Genomic_DNA"/>
</dbReference>
<organism evidence="1 2">
    <name type="scientific">Stichopus japonicus</name>
    <name type="common">Sea cucumber</name>
    <dbReference type="NCBI Taxonomy" id="307972"/>
    <lineage>
        <taxon>Eukaryota</taxon>
        <taxon>Metazoa</taxon>
        <taxon>Echinodermata</taxon>
        <taxon>Eleutherozoa</taxon>
        <taxon>Echinozoa</taxon>
        <taxon>Holothuroidea</taxon>
        <taxon>Aspidochirotacea</taxon>
        <taxon>Aspidochirotida</taxon>
        <taxon>Stichopodidae</taxon>
        <taxon>Apostichopus</taxon>
    </lineage>
</organism>
<dbReference type="OrthoDB" id="10066957at2759"/>
<sequence>MRQNDMTECQLHDVQCKLDEVVSQNNYLNPKVTDLEEKCKMMENALNEMEQYSRRNCLRFMGVPETKDEDTNAVIKSLATTKLGVTIRDEYLDRSHRIGKLNKDGKPRIIIAKFTRHDVRDQVIRSRRKLKGMKMAIQEDLTAGYLGLLKKVEIHQKVKAVWTVDERIMAIVNNGQSESKMRIRSLGDLRKI</sequence>
<dbReference type="Gene3D" id="3.30.70.1820">
    <property type="entry name" value="L1 transposable element, RRM domain"/>
    <property type="match status" value="1"/>
</dbReference>
<protein>
    <submittedName>
        <fullName evidence="1">Uncharacterized protein</fullName>
    </submittedName>
</protein>
<dbReference type="PANTHER" id="PTHR11505">
    <property type="entry name" value="L1 TRANSPOSABLE ELEMENT-RELATED"/>
    <property type="match status" value="1"/>
</dbReference>
<proteinExistence type="predicted"/>
<evidence type="ECO:0000313" key="2">
    <source>
        <dbReference type="Proteomes" id="UP000230750"/>
    </source>
</evidence>
<dbReference type="InterPro" id="IPR004244">
    <property type="entry name" value="Transposase_22"/>
</dbReference>
<gene>
    <name evidence="1" type="ORF">BSL78_27078</name>
</gene>
<accession>A0A2G8JK25</accession>
<name>A0A2G8JK25_STIJA</name>
<reference evidence="1 2" key="1">
    <citation type="journal article" date="2017" name="PLoS Biol.">
        <title>The sea cucumber genome provides insights into morphological evolution and visceral regeneration.</title>
        <authorList>
            <person name="Zhang X."/>
            <person name="Sun L."/>
            <person name="Yuan J."/>
            <person name="Sun Y."/>
            <person name="Gao Y."/>
            <person name="Zhang L."/>
            <person name="Li S."/>
            <person name="Dai H."/>
            <person name="Hamel J.F."/>
            <person name="Liu C."/>
            <person name="Yu Y."/>
            <person name="Liu S."/>
            <person name="Lin W."/>
            <person name="Guo K."/>
            <person name="Jin S."/>
            <person name="Xu P."/>
            <person name="Storey K.B."/>
            <person name="Huan P."/>
            <person name="Zhang T."/>
            <person name="Zhou Y."/>
            <person name="Zhang J."/>
            <person name="Lin C."/>
            <person name="Li X."/>
            <person name="Xing L."/>
            <person name="Huo D."/>
            <person name="Sun M."/>
            <person name="Wang L."/>
            <person name="Mercier A."/>
            <person name="Li F."/>
            <person name="Yang H."/>
            <person name="Xiang J."/>
        </authorList>
    </citation>
    <scope>NUCLEOTIDE SEQUENCE [LARGE SCALE GENOMIC DNA]</scope>
    <source>
        <strain evidence="1">Shaxun</strain>
        <tissue evidence="1">Muscle</tissue>
    </source>
</reference>
<dbReference type="Proteomes" id="UP000230750">
    <property type="component" value="Unassembled WGS sequence"/>
</dbReference>
<dbReference type="AlphaFoldDB" id="A0A2G8JK25"/>